<evidence type="ECO:0000313" key="1">
    <source>
        <dbReference type="Proteomes" id="UP000887580"/>
    </source>
</evidence>
<evidence type="ECO:0000313" key="2">
    <source>
        <dbReference type="WBParaSite" id="PS1159_v2.g221.t1"/>
    </source>
</evidence>
<dbReference type="Proteomes" id="UP000887580">
    <property type="component" value="Unplaced"/>
</dbReference>
<sequence>MEEFFEAVFKWAEIQAMKKQKLDETLNVQETIKQDLAEMLQFFKFDQMSIEFLLKFIAKKASFLFSLEELLENLSFARGKVCVRIYDRNGKIIKGFL</sequence>
<dbReference type="WBParaSite" id="PS1159_v2.g221.t1">
    <property type="protein sequence ID" value="PS1159_v2.g221.t1"/>
    <property type="gene ID" value="PS1159_v2.g221"/>
</dbReference>
<accession>A0AC35FYJ9</accession>
<reference evidence="2" key="1">
    <citation type="submission" date="2022-11" db="UniProtKB">
        <authorList>
            <consortium name="WormBaseParasite"/>
        </authorList>
    </citation>
    <scope>IDENTIFICATION</scope>
</reference>
<organism evidence="1 2">
    <name type="scientific">Panagrolaimus sp. PS1159</name>
    <dbReference type="NCBI Taxonomy" id="55785"/>
    <lineage>
        <taxon>Eukaryota</taxon>
        <taxon>Metazoa</taxon>
        <taxon>Ecdysozoa</taxon>
        <taxon>Nematoda</taxon>
        <taxon>Chromadorea</taxon>
        <taxon>Rhabditida</taxon>
        <taxon>Tylenchina</taxon>
        <taxon>Panagrolaimomorpha</taxon>
        <taxon>Panagrolaimoidea</taxon>
        <taxon>Panagrolaimidae</taxon>
        <taxon>Panagrolaimus</taxon>
    </lineage>
</organism>
<proteinExistence type="predicted"/>
<protein>
    <submittedName>
        <fullName evidence="2">Uncharacterized protein</fullName>
    </submittedName>
</protein>
<name>A0AC35FYJ9_9BILA</name>